<dbReference type="PROSITE" id="PS50255">
    <property type="entry name" value="CYTOCHROME_B5_2"/>
    <property type="match status" value="1"/>
</dbReference>
<feature type="domain" description="Cytochrome b5 heme-binding" evidence="4">
    <location>
        <begin position="168"/>
        <end position="246"/>
    </location>
</feature>
<dbReference type="AlphaFoldDB" id="A0ABD3Q4T1"/>
<dbReference type="PANTHER" id="PTHR10281">
    <property type="entry name" value="MEMBRANE-ASSOCIATED PROGESTERONE RECEPTOR COMPONENT-RELATED"/>
    <property type="match status" value="1"/>
</dbReference>
<dbReference type="Pfam" id="PF00173">
    <property type="entry name" value="Cyt-b5"/>
    <property type="match status" value="1"/>
</dbReference>
<feature type="signal peptide" evidence="3">
    <location>
        <begin position="1"/>
        <end position="25"/>
    </location>
</feature>
<feature type="chain" id="PRO_5044857113" description="Cytochrome b5 heme-binding domain-containing protein" evidence="3">
    <location>
        <begin position="26"/>
        <end position="326"/>
    </location>
</feature>
<dbReference type="EMBL" id="JABMIG020000071">
    <property type="protein sequence ID" value="KAL3795459.1"/>
    <property type="molecule type" value="Genomic_DNA"/>
</dbReference>
<reference evidence="5 6" key="1">
    <citation type="journal article" date="2020" name="G3 (Bethesda)">
        <title>Improved Reference Genome for Cyclotella cryptica CCMP332, a Model for Cell Wall Morphogenesis, Salinity Adaptation, and Lipid Production in Diatoms (Bacillariophyta).</title>
        <authorList>
            <person name="Roberts W.R."/>
            <person name="Downey K.M."/>
            <person name="Ruck E.C."/>
            <person name="Traller J.C."/>
            <person name="Alverson A.J."/>
        </authorList>
    </citation>
    <scope>NUCLEOTIDE SEQUENCE [LARGE SCALE GENOMIC DNA]</scope>
    <source>
        <strain evidence="5 6">CCMP332</strain>
    </source>
</reference>
<evidence type="ECO:0000256" key="2">
    <source>
        <dbReference type="SAM" id="MobiDB-lite"/>
    </source>
</evidence>
<dbReference type="PANTHER" id="PTHR10281:SF4">
    <property type="entry name" value="NEUFERRICIN"/>
    <property type="match status" value="1"/>
</dbReference>
<evidence type="ECO:0000259" key="4">
    <source>
        <dbReference type="PROSITE" id="PS50255"/>
    </source>
</evidence>
<dbReference type="InterPro" id="IPR001199">
    <property type="entry name" value="Cyt_B5-like_heme/steroid-bd"/>
</dbReference>
<dbReference type="InterPro" id="IPR036400">
    <property type="entry name" value="Cyt_B5-like_heme/steroid_sf"/>
</dbReference>
<evidence type="ECO:0000256" key="3">
    <source>
        <dbReference type="SAM" id="SignalP"/>
    </source>
</evidence>
<accession>A0ABD3Q4T1</accession>
<feature type="region of interest" description="Disordered" evidence="2">
    <location>
        <begin position="292"/>
        <end position="326"/>
    </location>
</feature>
<dbReference type="Gene3D" id="3.10.120.10">
    <property type="entry name" value="Cytochrome b5-like heme/steroid binding domain"/>
    <property type="match status" value="1"/>
</dbReference>
<dbReference type="SMART" id="SM01117">
    <property type="entry name" value="Cyt-b5"/>
    <property type="match status" value="1"/>
</dbReference>
<comment type="caution">
    <text evidence="5">The sequence shown here is derived from an EMBL/GenBank/DDBJ whole genome shotgun (WGS) entry which is preliminary data.</text>
</comment>
<evidence type="ECO:0000313" key="6">
    <source>
        <dbReference type="Proteomes" id="UP001516023"/>
    </source>
</evidence>
<protein>
    <recommendedName>
        <fullName evidence="4">Cytochrome b5 heme-binding domain-containing protein</fullName>
    </recommendedName>
</protein>
<keyword evidence="6" id="KW-1185">Reference proteome</keyword>
<name>A0ABD3Q4T1_9STRA</name>
<comment type="similarity">
    <text evidence="1">Belongs to the cytochrome b5 family. MAPR subfamily.</text>
</comment>
<sequence>MTRRSGLPRNNLLVLLCTLLYTSYHSPIGLTLRDSTSSSFAFAAAQATDPQTCKDGDQTCAADKAEKCHVETKDNCSEKELEYIQKMTIKSSEERQSQISRLNELLTRDEQNLNSALIPWIKERLHILYSLEGMPEDSNDTVVEDSTFAKSDEQPSNAETIRTNSNNERLITIDELAQHTTEENQIWLSILGKVYDVTTGISFYGPNSGSYKFYAGRDASPCFTTGKNNPEGAAEALEEWEGKKLMSVTEWSQFYEKHETYKFLGVLAGSKYYDEEGEEKEVRRIILDKAAEAKVQADKEKEEKKKARLEKKKREKEEREKKKKKA</sequence>
<dbReference type="SUPFAM" id="SSF55856">
    <property type="entry name" value="Cytochrome b5-like heme/steroid binding domain"/>
    <property type="match status" value="1"/>
</dbReference>
<keyword evidence="3" id="KW-0732">Signal</keyword>
<feature type="compositionally biased region" description="Basic and acidic residues" evidence="2">
    <location>
        <begin position="292"/>
        <end position="305"/>
    </location>
</feature>
<proteinExistence type="inferred from homology"/>
<evidence type="ECO:0000313" key="5">
    <source>
        <dbReference type="EMBL" id="KAL3795459.1"/>
    </source>
</evidence>
<evidence type="ECO:0000256" key="1">
    <source>
        <dbReference type="ARBA" id="ARBA00038357"/>
    </source>
</evidence>
<dbReference type="InterPro" id="IPR050577">
    <property type="entry name" value="MAPR/NEUFC/NENF-like"/>
</dbReference>
<gene>
    <name evidence="5" type="ORF">HJC23_000817</name>
</gene>
<dbReference type="Proteomes" id="UP001516023">
    <property type="component" value="Unassembled WGS sequence"/>
</dbReference>
<organism evidence="5 6">
    <name type="scientific">Cyclotella cryptica</name>
    <dbReference type="NCBI Taxonomy" id="29204"/>
    <lineage>
        <taxon>Eukaryota</taxon>
        <taxon>Sar</taxon>
        <taxon>Stramenopiles</taxon>
        <taxon>Ochrophyta</taxon>
        <taxon>Bacillariophyta</taxon>
        <taxon>Coscinodiscophyceae</taxon>
        <taxon>Thalassiosirophycidae</taxon>
        <taxon>Stephanodiscales</taxon>
        <taxon>Stephanodiscaceae</taxon>
        <taxon>Cyclotella</taxon>
    </lineage>
</organism>